<dbReference type="Gene3D" id="3.90.79.10">
    <property type="entry name" value="Nucleoside Triphosphate Pyrophosphohydrolase"/>
    <property type="match status" value="1"/>
</dbReference>
<accession>A0A0G0E132</accession>
<dbReference type="STRING" id="1618477.UR54_C0005G0019"/>
<reference evidence="1 2" key="1">
    <citation type="journal article" date="2015" name="Nature">
        <title>rRNA introns, odd ribosomes, and small enigmatic genomes across a large radiation of phyla.</title>
        <authorList>
            <person name="Brown C.T."/>
            <person name="Hug L.A."/>
            <person name="Thomas B.C."/>
            <person name="Sharon I."/>
            <person name="Castelle C.J."/>
            <person name="Singh A."/>
            <person name="Wilkins M.J."/>
            <person name="Williams K.H."/>
            <person name="Banfield J.F."/>
        </authorList>
    </citation>
    <scope>NUCLEOTIDE SEQUENCE [LARGE SCALE GENOMIC DNA]</scope>
</reference>
<evidence type="ECO:0008006" key="3">
    <source>
        <dbReference type="Google" id="ProtNLM"/>
    </source>
</evidence>
<organism evidence="1 2">
    <name type="scientific">Candidatus Roizmanbacteria bacterium GW2011_GWA2_34_18</name>
    <dbReference type="NCBI Taxonomy" id="1618477"/>
    <lineage>
        <taxon>Bacteria</taxon>
        <taxon>Candidatus Roizmaniibacteriota</taxon>
    </lineage>
</organism>
<sequence>MTEREAVKISVVEVSRAFPYAFRTPQSILASLDKYLLYPNGKIPIIEIFLAHKTKKSKYSANYLAPIGGKMLPGESILQTAYRKIHEESTLACSPLIEKEDNRFSIDESFNYDIASNGHNPYEKRKVHFSIVSVINPLIVTSIYPIQEDSKIDGFIGLSVDELDQAFNSGTYIDITTGETFPLQGHITRLKNSPDTNLTERNRNARTKVLNKAIHILKQQELRARNTLYDKLVFLAVTKMGLSEEKLPLIPLKIKEEIDATQIFQRVRDKSNKLEELLIILKNTFGDNFNQFFTEAYSAVLGELYMNHFREQEEKNIDRPIKRKKRRRGIIEFLKRKKENSVDEVLFYEARAIRKKMVNGNFSVDVLHFLPLFINMEQSFKGRTTRLIVELARFMRDLTKKITLEGPYRNLDELKEFFMDQNILLETKLEYSQKLNEQLLTVLAEIFQTDQKSIIDAWTLASRFIPDLAEEAKNANPKMSQFYQFHELRNEITNSSLGQTLLLALGVDLKDNGTDWSIVKFEALRQLTFFLKILFEKPIYENIIKKKPHPVDFGINSFFGPVVDKRVIILNSNGVERKMPITYRRGGLNSDQLIIDEKPVKSLRSVVRKSLEERVDNIADIQSCAIVLPDDIYNHLKPEERIDFINNQADGFVEFLKSNYPSWQIEIMQDKDTFDNYMKAVKKQQISDGGKRTGSKGDLLIRRKIKLKMTDNKTKDSYNYELVFYPFEEFNGVSYQEAEEDRLKGLMGWKEKIEDDPSYLLRRLVYPLRGALGLKSIYELLFPPFLYPELVEQMRISSANVYKHISS</sequence>
<evidence type="ECO:0000313" key="2">
    <source>
        <dbReference type="Proteomes" id="UP000034688"/>
    </source>
</evidence>
<comment type="caution">
    <text evidence="1">The sequence shown here is derived from an EMBL/GenBank/DDBJ whole genome shotgun (WGS) entry which is preliminary data.</text>
</comment>
<dbReference type="Proteomes" id="UP000034688">
    <property type="component" value="Unassembled WGS sequence"/>
</dbReference>
<dbReference type="InterPro" id="IPR015797">
    <property type="entry name" value="NUDIX_hydrolase-like_dom_sf"/>
</dbReference>
<gene>
    <name evidence="1" type="ORF">UR54_C0005G0019</name>
</gene>
<dbReference type="AlphaFoldDB" id="A0A0G0E132"/>
<evidence type="ECO:0000313" key="1">
    <source>
        <dbReference type="EMBL" id="KKP61087.1"/>
    </source>
</evidence>
<name>A0A0G0E132_9BACT</name>
<protein>
    <recommendedName>
        <fullName evidence="3">Nudix hydrolase domain-containing protein</fullName>
    </recommendedName>
</protein>
<dbReference type="SUPFAM" id="SSF55811">
    <property type="entry name" value="Nudix"/>
    <property type="match status" value="1"/>
</dbReference>
<proteinExistence type="predicted"/>
<dbReference type="EMBL" id="LBPP01000005">
    <property type="protein sequence ID" value="KKP61087.1"/>
    <property type="molecule type" value="Genomic_DNA"/>
</dbReference>